<feature type="transmembrane region" description="Helical" evidence="8">
    <location>
        <begin position="280"/>
        <end position="304"/>
    </location>
</feature>
<organism evidence="9 10">
    <name type="scientific">Moraxella caviae</name>
    <dbReference type="NCBI Taxonomy" id="34060"/>
    <lineage>
        <taxon>Bacteria</taxon>
        <taxon>Pseudomonadati</taxon>
        <taxon>Pseudomonadota</taxon>
        <taxon>Gammaproteobacteria</taxon>
        <taxon>Moraxellales</taxon>
        <taxon>Moraxellaceae</taxon>
        <taxon>Moraxella</taxon>
    </lineage>
</organism>
<evidence type="ECO:0000256" key="4">
    <source>
        <dbReference type="ARBA" id="ARBA00022475"/>
    </source>
</evidence>
<dbReference type="GO" id="GO:0005886">
    <property type="term" value="C:plasma membrane"/>
    <property type="evidence" value="ECO:0007669"/>
    <property type="project" value="UniProtKB-SubCell"/>
</dbReference>
<dbReference type="InterPro" id="IPR037185">
    <property type="entry name" value="EmrE-like"/>
</dbReference>
<evidence type="ECO:0000256" key="6">
    <source>
        <dbReference type="ARBA" id="ARBA00022989"/>
    </source>
</evidence>
<name>A0A378R6N9_9GAMM</name>
<evidence type="ECO:0000256" key="7">
    <source>
        <dbReference type="ARBA" id="ARBA00023136"/>
    </source>
</evidence>
<comment type="similarity">
    <text evidence="2">Belongs to the EamA transporter family.</text>
</comment>
<comment type="subcellular location">
    <subcellularLocation>
        <location evidence="1">Cell membrane</location>
        <topology evidence="1">Multi-pass membrane protein</topology>
    </subcellularLocation>
</comment>
<feature type="transmembrane region" description="Helical" evidence="8">
    <location>
        <begin position="347"/>
        <end position="367"/>
    </location>
</feature>
<reference evidence="9 10" key="1">
    <citation type="submission" date="2018-06" db="EMBL/GenBank/DDBJ databases">
        <authorList>
            <consortium name="Pathogen Informatics"/>
            <person name="Doyle S."/>
        </authorList>
    </citation>
    <scope>NUCLEOTIDE SEQUENCE [LARGE SCALE GENOMIC DNA]</scope>
    <source>
        <strain evidence="9 10">NCTC10293</strain>
    </source>
</reference>
<dbReference type="NCBIfam" id="TIGR00688">
    <property type="entry name" value="rarD"/>
    <property type="match status" value="1"/>
</dbReference>
<feature type="transmembrane region" description="Helical" evidence="8">
    <location>
        <begin position="114"/>
        <end position="139"/>
    </location>
</feature>
<evidence type="ECO:0000256" key="3">
    <source>
        <dbReference type="ARBA" id="ARBA00022448"/>
    </source>
</evidence>
<feature type="transmembrane region" description="Helical" evidence="8">
    <location>
        <begin position="228"/>
        <end position="245"/>
    </location>
</feature>
<keyword evidence="5 8" id="KW-0812">Transmembrane</keyword>
<feature type="transmembrane region" description="Helical" evidence="8">
    <location>
        <begin position="177"/>
        <end position="199"/>
    </location>
</feature>
<keyword evidence="7 8" id="KW-0472">Membrane</keyword>
<dbReference type="AlphaFoldDB" id="A0A378R6N9"/>
<keyword evidence="4" id="KW-1003">Cell membrane</keyword>
<feature type="transmembrane region" description="Helical" evidence="8">
    <location>
        <begin position="316"/>
        <end position="341"/>
    </location>
</feature>
<dbReference type="SUPFAM" id="SSF103481">
    <property type="entry name" value="Multidrug resistance efflux transporter EmrE"/>
    <property type="match status" value="1"/>
</dbReference>
<gene>
    <name evidence="9" type="primary">rarD_1</name>
    <name evidence="9" type="ORF">NCTC10293_00941</name>
</gene>
<keyword evidence="6 8" id="KW-1133">Transmembrane helix</keyword>
<evidence type="ECO:0000256" key="2">
    <source>
        <dbReference type="ARBA" id="ARBA00007362"/>
    </source>
</evidence>
<feature type="transmembrane region" description="Helical" evidence="8">
    <location>
        <begin position="257"/>
        <end position="274"/>
    </location>
</feature>
<feature type="transmembrane region" description="Helical" evidence="8">
    <location>
        <begin position="81"/>
        <end position="102"/>
    </location>
</feature>
<dbReference type="EMBL" id="UGQE01000001">
    <property type="protein sequence ID" value="STZ10598.1"/>
    <property type="molecule type" value="Genomic_DNA"/>
</dbReference>
<evidence type="ECO:0000256" key="5">
    <source>
        <dbReference type="ARBA" id="ARBA00022692"/>
    </source>
</evidence>
<evidence type="ECO:0000313" key="10">
    <source>
        <dbReference type="Proteomes" id="UP000255279"/>
    </source>
</evidence>
<keyword evidence="3" id="KW-0813">Transport</keyword>
<protein>
    <submittedName>
        <fullName evidence="9">Putative chloramphenical resistance permease RarD</fullName>
    </submittedName>
</protein>
<evidence type="ECO:0000256" key="1">
    <source>
        <dbReference type="ARBA" id="ARBA00004651"/>
    </source>
</evidence>
<feature type="transmembrane region" description="Helical" evidence="8">
    <location>
        <begin position="206"/>
        <end position="222"/>
    </location>
</feature>
<evidence type="ECO:0000313" key="9">
    <source>
        <dbReference type="EMBL" id="STZ10598.1"/>
    </source>
</evidence>
<dbReference type="InterPro" id="IPR004626">
    <property type="entry name" value="RarD"/>
</dbReference>
<sequence>MKNKLKILPKLVKFHQTNCVKYAKSLSDFMLIFKRLPIFKIHPTTTSKTMTTTTFAQTPARTQTPAKPAPTHAANTTKQRLMWGVGLAVLSNVLFGVLYAYGKWLAPLTGTSVFLWRMVMMWLCLALVLGLTGRLTLVLRDLQGVRGVKSWAWLLIPTPIFASQLWLFMWAPLNGQGVAAAMGYFLFPLVMVLFGAAIFKEKLTKLQWLAVGLAAMGVLAEIVRTGSISWATFWVCGTYPIYYIMRRKQGIRALTGLFLDCSIIAPFCLAWLLWQQADVAMMVLGDVPLMAKIVGLGVLSVLALQSNLEANRLLPVSLFGMLGYLEPALLFVLAVTVLGGAFSMGMLASYGLIWAGIGCLIIQGVMASRRRFDPRAA</sequence>
<feature type="transmembrane region" description="Helical" evidence="8">
    <location>
        <begin position="151"/>
        <end position="171"/>
    </location>
</feature>
<proteinExistence type="inferred from homology"/>
<accession>A0A378R6N9</accession>
<dbReference type="Proteomes" id="UP000255279">
    <property type="component" value="Unassembled WGS sequence"/>
</dbReference>
<evidence type="ECO:0000256" key="8">
    <source>
        <dbReference type="SAM" id="Phobius"/>
    </source>
</evidence>